<accession>A0AAU9EWA4</accession>
<dbReference type="AlphaFoldDB" id="A0AAU9EWA4"/>
<dbReference type="KEGG" id="hprf:HLPR_17060"/>
<evidence type="ECO:0000256" key="1">
    <source>
        <dbReference type="ARBA" id="ARBA00010577"/>
    </source>
</evidence>
<organism evidence="3 4">
    <name type="scientific">Helicovermis profundi</name>
    <dbReference type="NCBI Taxonomy" id="3065157"/>
    <lineage>
        <taxon>Bacteria</taxon>
        <taxon>Bacillati</taxon>
        <taxon>Bacillota</taxon>
        <taxon>Clostridia</taxon>
        <taxon>Helicovermis</taxon>
    </lineage>
</organism>
<dbReference type="Pfam" id="PF03963">
    <property type="entry name" value="FlgD"/>
    <property type="match status" value="1"/>
</dbReference>
<keyword evidence="4" id="KW-1185">Reference proteome</keyword>
<dbReference type="EMBL" id="AP028654">
    <property type="protein sequence ID" value="BEP29375.1"/>
    <property type="molecule type" value="Genomic_DNA"/>
</dbReference>
<evidence type="ECO:0000313" key="3">
    <source>
        <dbReference type="EMBL" id="BEP29375.1"/>
    </source>
</evidence>
<proteinExistence type="inferred from homology"/>
<comment type="similarity">
    <text evidence="1">Belongs to the FlgD family.</text>
</comment>
<name>A0AAU9EWA4_9FIRM</name>
<dbReference type="Proteomes" id="UP001321786">
    <property type="component" value="Chromosome"/>
</dbReference>
<evidence type="ECO:0008006" key="5">
    <source>
        <dbReference type="Google" id="ProtNLM"/>
    </source>
</evidence>
<dbReference type="GO" id="GO:0044781">
    <property type="term" value="P:bacterial-type flagellum organization"/>
    <property type="evidence" value="ECO:0007669"/>
    <property type="project" value="UniProtKB-KW"/>
</dbReference>
<protein>
    <recommendedName>
        <fullName evidence="5">Flagellar hook capping protein</fullName>
    </recommendedName>
</protein>
<dbReference type="RefSeq" id="WP_338535013.1">
    <property type="nucleotide sequence ID" value="NZ_AP028654.1"/>
</dbReference>
<reference evidence="3 4" key="1">
    <citation type="submission" date="2023-08" db="EMBL/GenBank/DDBJ databases">
        <title>Helicovermis profunda gen. nov., sp. nov., a novel mesophilic, fermentative bacterium within the Bacillota from a deep-sea hydrothermal vent chimney.</title>
        <authorList>
            <person name="Miyazaki U."/>
            <person name="Mizutani D."/>
            <person name="Hashimoto Y."/>
            <person name="Tame A."/>
            <person name="Sawayama S."/>
            <person name="Miyazaki J."/>
            <person name="Takai K."/>
            <person name="Nakagawa S."/>
        </authorList>
    </citation>
    <scope>NUCLEOTIDE SEQUENCE [LARGE SCALE GENOMIC DNA]</scope>
    <source>
        <strain evidence="3 4">S502</strain>
    </source>
</reference>
<sequence length="155" mass="17153">MAQGISGVLTNDNKTVLDQIKNDVLNKRKVKNQTLDKDAFLKILTTQLSTQDPLSPMKDNEFMGQMAQFSALESTNQLVDISDKNLSKTDSLVAEVKLLNENISGLVSNLSKNTTNSDMLTSQTNLNNTNENILNELIKLNKAFEAYGINENTTN</sequence>
<evidence type="ECO:0000256" key="2">
    <source>
        <dbReference type="ARBA" id="ARBA00022795"/>
    </source>
</evidence>
<dbReference type="InterPro" id="IPR005648">
    <property type="entry name" value="FlgD"/>
</dbReference>
<evidence type="ECO:0000313" key="4">
    <source>
        <dbReference type="Proteomes" id="UP001321786"/>
    </source>
</evidence>
<gene>
    <name evidence="3" type="ORF">HLPR_17060</name>
</gene>
<keyword evidence="2" id="KW-1005">Bacterial flagellum biogenesis</keyword>